<keyword evidence="3" id="KW-1185">Reference proteome</keyword>
<dbReference type="Proteomes" id="UP000245119">
    <property type="component" value="Linkage Group LG5"/>
</dbReference>
<accession>A0A2T7PAA5</accession>
<name>A0A2T7PAA5_POMCA</name>
<dbReference type="OrthoDB" id="420380at2759"/>
<dbReference type="AlphaFoldDB" id="A0A2T7PAA5"/>
<dbReference type="Gene3D" id="2.60.120.620">
    <property type="entry name" value="q2cbj1_9rhob like domain"/>
    <property type="match status" value="1"/>
</dbReference>
<organism evidence="2 3">
    <name type="scientific">Pomacea canaliculata</name>
    <name type="common">Golden apple snail</name>
    <dbReference type="NCBI Taxonomy" id="400727"/>
    <lineage>
        <taxon>Eukaryota</taxon>
        <taxon>Metazoa</taxon>
        <taxon>Spiralia</taxon>
        <taxon>Lophotrochozoa</taxon>
        <taxon>Mollusca</taxon>
        <taxon>Gastropoda</taxon>
        <taxon>Caenogastropoda</taxon>
        <taxon>Architaenioglossa</taxon>
        <taxon>Ampullarioidea</taxon>
        <taxon>Ampullariidae</taxon>
        <taxon>Pomacea</taxon>
    </lineage>
</organism>
<feature type="compositionally biased region" description="Basic and acidic residues" evidence="1">
    <location>
        <begin position="122"/>
        <end position="131"/>
    </location>
</feature>
<sequence>MLDEDLPEVDSHLPVNISKQKAADGNAHTADEVETSTPKEEVVTPSNIELSTKDMPEVDAKLKTKASSRQNAVEGDSTDSVEEHVASSNSEVNKKDLGVQSPEVRQAVEENLGVTQNSKPKQGSDKKETKKTTVGAGKGDTSKTKKAKQTTKKKDVSFKAADSGAKGRQAVDDDLPEEVRNFKPTYLKTVTAKKIFADGRRIPPIELLPQKETNSSVRVFLFDEFLSEAECDGLRRAHDKHVQELKSQTPILCFDSITTLRKHLKNAKKKVKVSPNDFVEGTRCVNSTFSRQLGEWLKANWSYSTAFYPGESPFSSVFASRVNRSMGLNPENGGKFQITSYPTGKGRYYYENFFSLGKRPPAPSLPKRDEGQPRVSCDEYDNGSCRWYDEWNNDHLLDFGQFTRI</sequence>
<feature type="compositionally biased region" description="Basic and acidic residues" evidence="1">
    <location>
        <begin position="51"/>
        <end position="62"/>
    </location>
</feature>
<protein>
    <submittedName>
        <fullName evidence="2">Uncharacterized protein</fullName>
    </submittedName>
</protein>
<evidence type="ECO:0000256" key="1">
    <source>
        <dbReference type="SAM" id="MobiDB-lite"/>
    </source>
</evidence>
<reference evidence="2 3" key="1">
    <citation type="submission" date="2018-04" db="EMBL/GenBank/DDBJ databases">
        <title>The genome of golden apple snail Pomacea canaliculata provides insight into stress tolerance and invasive adaptation.</title>
        <authorList>
            <person name="Liu C."/>
            <person name="Liu B."/>
            <person name="Ren Y."/>
            <person name="Zhang Y."/>
            <person name="Wang H."/>
            <person name="Li S."/>
            <person name="Jiang F."/>
            <person name="Yin L."/>
            <person name="Zhang G."/>
            <person name="Qian W."/>
            <person name="Fan W."/>
        </authorList>
    </citation>
    <scope>NUCLEOTIDE SEQUENCE [LARGE SCALE GENOMIC DNA]</scope>
    <source>
        <strain evidence="2">SZHN2017</strain>
        <tissue evidence="2">Muscle</tissue>
    </source>
</reference>
<evidence type="ECO:0000313" key="2">
    <source>
        <dbReference type="EMBL" id="PVD30354.1"/>
    </source>
</evidence>
<gene>
    <name evidence="2" type="ORF">C0Q70_09618</name>
</gene>
<proteinExistence type="predicted"/>
<comment type="caution">
    <text evidence="2">The sequence shown here is derived from an EMBL/GenBank/DDBJ whole genome shotgun (WGS) entry which is preliminary data.</text>
</comment>
<evidence type="ECO:0000313" key="3">
    <source>
        <dbReference type="Proteomes" id="UP000245119"/>
    </source>
</evidence>
<dbReference type="EMBL" id="PZQS01000005">
    <property type="protein sequence ID" value="PVD30354.1"/>
    <property type="molecule type" value="Genomic_DNA"/>
</dbReference>
<feature type="region of interest" description="Disordered" evidence="1">
    <location>
        <begin position="1"/>
        <end position="172"/>
    </location>
</feature>